<comment type="caution">
    <text evidence="2">The sequence shown here is derived from an EMBL/GenBank/DDBJ whole genome shotgun (WGS) entry which is preliminary data.</text>
</comment>
<accession>A0AAD9DR46</accession>
<dbReference type="GO" id="GO:0003676">
    <property type="term" value="F:nucleic acid binding"/>
    <property type="evidence" value="ECO:0007669"/>
    <property type="project" value="InterPro"/>
</dbReference>
<keyword evidence="3" id="KW-1185">Reference proteome</keyword>
<feature type="compositionally biased region" description="Basic and acidic residues" evidence="1">
    <location>
        <begin position="54"/>
        <end position="66"/>
    </location>
</feature>
<feature type="compositionally biased region" description="Basic and acidic residues" evidence="1">
    <location>
        <begin position="29"/>
        <end position="47"/>
    </location>
</feature>
<dbReference type="Proteomes" id="UP001239994">
    <property type="component" value="Unassembled WGS sequence"/>
</dbReference>
<feature type="region of interest" description="Disordered" evidence="1">
    <location>
        <begin position="1"/>
        <end position="66"/>
    </location>
</feature>
<dbReference type="AlphaFoldDB" id="A0AAD9DR46"/>
<dbReference type="Gene3D" id="3.30.420.10">
    <property type="entry name" value="Ribonuclease H-like superfamily/Ribonuclease H"/>
    <property type="match status" value="1"/>
</dbReference>
<dbReference type="InterPro" id="IPR036397">
    <property type="entry name" value="RNaseH_sf"/>
</dbReference>
<dbReference type="EMBL" id="JAROKS010000022">
    <property type="protein sequence ID" value="KAK1788792.1"/>
    <property type="molecule type" value="Genomic_DNA"/>
</dbReference>
<name>A0AAD9DR46_9TELE</name>
<evidence type="ECO:0000313" key="2">
    <source>
        <dbReference type="EMBL" id="KAK1788792.1"/>
    </source>
</evidence>
<organism evidence="2 3">
    <name type="scientific">Electrophorus voltai</name>
    <dbReference type="NCBI Taxonomy" id="2609070"/>
    <lineage>
        <taxon>Eukaryota</taxon>
        <taxon>Metazoa</taxon>
        <taxon>Chordata</taxon>
        <taxon>Craniata</taxon>
        <taxon>Vertebrata</taxon>
        <taxon>Euteleostomi</taxon>
        <taxon>Actinopterygii</taxon>
        <taxon>Neopterygii</taxon>
        <taxon>Teleostei</taxon>
        <taxon>Ostariophysi</taxon>
        <taxon>Gymnotiformes</taxon>
        <taxon>Gymnotoidei</taxon>
        <taxon>Gymnotidae</taxon>
        <taxon>Electrophorus</taxon>
    </lineage>
</organism>
<reference evidence="2" key="1">
    <citation type="submission" date="2023-03" db="EMBL/GenBank/DDBJ databases">
        <title>Electrophorus voltai genome.</title>
        <authorList>
            <person name="Bian C."/>
        </authorList>
    </citation>
    <scope>NUCLEOTIDE SEQUENCE</scope>
    <source>
        <strain evidence="2">CB-2022</strain>
        <tissue evidence="2">Muscle</tissue>
    </source>
</reference>
<sequence>MLSNTDKAQPAYQAMAPRPMPNGKARGLSNRDQDNDKHRDGHIDGKGNKHKGRQRDWHCHGDVDGDGNRNRNKWWERFITNVGKAGKLQQTSGFPGMHKIKWKGPMGPLLPVMFQKKSGPCAVTFEVALHRNTASRYTAEESATGRSWEGPECGPGLDSAESYGLTPDYRDWYNEVWHSDSDSAGSYYPSMDYHEGYVDYERDGEYSDLPAIERAKPSYVIKEKPARPDKSHSSCTEVEASSAAESVKGACHSGAFSLPHKTSKMVHVSSGMHRTRVCDSPHRSTRKVEFSLAPELLAGSSSLNALPGTSARKAGLPSQQALPPGLVKPCPSQLQKSLPVSSSGSFWTSTYPIPSSLAHLKFANDHLEDSEADWFKVLWSDETKIEVFGADHTLGVCREDGTAYNPKNTIPSSMVDQASL</sequence>
<evidence type="ECO:0000256" key="1">
    <source>
        <dbReference type="SAM" id="MobiDB-lite"/>
    </source>
</evidence>
<protein>
    <submittedName>
        <fullName evidence="2">Uncharacterized protein</fullName>
    </submittedName>
</protein>
<evidence type="ECO:0000313" key="3">
    <source>
        <dbReference type="Proteomes" id="UP001239994"/>
    </source>
</evidence>
<proteinExistence type="predicted"/>
<gene>
    <name evidence="2" type="ORF">P4O66_002598</name>
</gene>